<comment type="caution">
    <text evidence="2">The sequence shown here is derived from an EMBL/GenBank/DDBJ whole genome shotgun (WGS) entry which is preliminary data.</text>
</comment>
<keyword evidence="3" id="KW-1185">Reference proteome</keyword>
<organism evidence="2 3">
    <name type="scientific">Portunus trituberculatus</name>
    <name type="common">Swimming crab</name>
    <name type="synonym">Neptunus trituberculatus</name>
    <dbReference type="NCBI Taxonomy" id="210409"/>
    <lineage>
        <taxon>Eukaryota</taxon>
        <taxon>Metazoa</taxon>
        <taxon>Ecdysozoa</taxon>
        <taxon>Arthropoda</taxon>
        <taxon>Crustacea</taxon>
        <taxon>Multicrustacea</taxon>
        <taxon>Malacostraca</taxon>
        <taxon>Eumalacostraca</taxon>
        <taxon>Eucarida</taxon>
        <taxon>Decapoda</taxon>
        <taxon>Pleocyemata</taxon>
        <taxon>Brachyura</taxon>
        <taxon>Eubrachyura</taxon>
        <taxon>Portunoidea</taxon>
        <taxon>Portunidae</taxon>
        <taxon>Portuninae</taxon>
        <taxon>Portunus</taxon>
    </lineage>
</organism>
<sequence>MTFLVEKEEEDKNQSKSDNKEANTAMRTIKRARVLTNNRTKIEDKNENTADKDENNDQEGDKVTSAQRDEEGNN</sequence>
<name>A0A5B7DNR6_PORTR</name>
<dbReference type="EMBL" id="VSRR010001116">
    <property type="protein sequence ID" value="MPC22699.1"/>
    <property type="molecule type" value="Genomic_DNA"/>
</dbReference>
<accession>A0A5B7DNR6</accession>
<evidence type="ECO:0000313" key="2">
    <source>
        <dbReference type="EMBL" id="MPC22699.1"/>
    </source>
</evidence>
<feature type="compositionally biased region" description="Basic and acidic residues" evidence="1">
    <location>
        <begin position="10"/>
        <end position="21"/>
    </location>
</feature>
<evidence type="ECO:0000256" key="1">
    <source>
        <dbReference type="SAM" id="MobiDB-lite"/>
    </source>
</evidence>
<protein>
    <submittedName>
        <fullName evidence="2">Uncharacterized protein</fullName>
    </submittedName>
</protein>
<reference evidence="2 3" key="1">
    <citation type="submission" date="2019-05" db="EMBL/GenBank/DDBJ databases">
        <title>Another draft genome of Portunus trituberculatus and its Hox gene families provides insights of decapod evolution.</title>
        <authorList>
            <person name="Jeong J.-H."/>
            <person name="Song I."/>
            <person name="Kim S."/>
            <person name="Choi T."/>
            <person name="Kim D."/>
            <person name="Ryu S."/>
            <person name="Kim W."/>
        </authorList>
    </citation>
    <scope>NUCLEOTIDE SEQUENCE [LARGE SCALE GENOMIC DNA]</scope>
    <source>
        <tissue evidence="2">Muscle</tissue>
    </source>
</reference>
<proteinExistence type="predicted"/>
<dbReference type="AlphaFoldDB" id="A0A5B7DNR6"/>
<feature type="compositionally biased region" description="Basic and acidic residues" evidence="1">
    <location>
        <begin position="40"/>
        <end position="74"/>
    </location>
</feature>
<feature type="region of interest" description="Disordered" evidence="1">
    <location>
        <begin position="1"/>
        <end position="74"/>
    </location>
</feature>
<dbReference type="Proteomes" id="UP000324222">
    <property type="component" value="Unassembled WGS sequence"/>
</dbReference>
<gene>
    <name evidence="2" type="ORF">E2C01_015720</name>
</gene>
<evidence type="ECO:0000313" key="3">
    <source>
        <dbReference type="Proteomes" id="UP000324222"/>
    </source>
</evidence>